<dbReference type="RefSeq" id="XP_022093659.1">
    <property type="nucleotide sequence ID" value="XM_022237967.1"/>
</dbReference>
<evidence type="ECO:0000256" key="5">
    <source>
        <dbReference type="ARBA" id="ARBA00023128"/>
    </source>
</evidence>
<evidence type="ECO:0000313" key="11">
    <source>
        <dbReference type="RefSeq" id="XP_022093658.1"/>
    </source>
</evidence>
<evidence type="ECO:0000256" key="4">
    <source>
        <dbReference type="ARBA" id="ARBA00022989"/>
    </source>
</evidence>
<dbReference type="InterPro" id="IPR049097">
    <property type="entry name" value="MID51-like_C"/>
</dbReference>
<dbReference type="InterPro" id="IPR024810">
    <property type="entry name" value="MAB21L/cGLR"/>
</dbReference>
<evidence type="ECO:0000256" key="2">
    <source>
        <dbReference type="ARBA" id="ARBA00022692"/>
    </source>
</evidence>
<feature type="domain" description="Mab-21-like HhH/H2TH-like" evidence="8">
    <location>
        <begin position="361"/>
        <end position="429"/>
    </location>
</feature>
<evidence type="ECO:0000313" key="13">
    <source>
        <dbReference type="RefSeq" id="XP_022093660.1"/>
    </source>
</evidence>
<gene>
    <name evidence="11 12 13 14" type="primary">LOC110980906</name>
</gene>
<dbReference type="OMA" id="AIMYIAC"/>
<comment type="subcellular location">
    <subcellularLocation>
        <location evidence="1">Mitochondrion outer membrane</location>
        <topology evidence="1">Single-pass membrane protein</topology>
    </subcellularLocation>
</comment>
<feature type="region of interest" description="Disordered" evidence="7">
    <location>
        <begin position="1"/>
        <end position="30"/>
    </location>
</feature>
<organism evidence="10 11">
    <name type="scientific">Acanthaster planci</name>
    <name type="common">Crown-of-thorns starfish</name>
    <dbReference type="NCBI Taxonomy" id="133434"/>
    <lineage>
        <taxon>Eukaryota</taxon>
        <taxon>Metazoa</taxon>
        <taxon>Echinodermata</taxon>
        <taxon>Eleutherozoa</taxon>
        <taxon>Asterozoa</taxon>
        <taxon>Asteroidea</taxon>
        <taxon>Valvatacea</taxon>
        <taxon>Valvatida</taxon>
        <taxon>Acanthasteridae</taxon>
        <taxon>Acanthaster</taxon>
    </lineage>
</organism>
<sequence length="465" mass="51710">MATGGEDSGNDGKEVEKANKKQEQDEAAGDKVGSWLWSGVKVGAALKVGAMLGVTTLGATALGAVAVGAYAALKIVGSIESPEEEEDCRGDVKEGDAEKKDKEYLPSPEQAPSDCDSGTKREFSSNLVEDLNEYYRSVIRSSSAKRMAIRDLVEKARQPLSMFLVKNHGSLVEGELVPAASDRLITKHQDERTLFLPLTVDCRMWEICDAGESVLEMRGFFCVRRINLDDFSIGTSPWDPFLSGSYLNPELLQRFLKKKIQLSLDEEKVLGLDYDVKWNGSSIELIIENPVKGYADMLCIKIIPCMKVEKGEKTITVIAQSGTPYQESAALSSIPQENLWLHSLEEEAVLEMESLDEDGGCRKKCLLILKSLLSTEPSMKMLTLYHLLTVLLEVCEEETEWEEEMLAERFLDLLKALEGYLRADNLAHHCSPEDVAESLKWLAHLLQSNECIADLIYDRLFKGTK</sequence>
<dbReference type="InterPro" id="IPR046906">
    <property type="entry name" value="Mab-21_HhH/H2TH-like"/>
</dbReference>
<keyword evidence="10" id="KW-1185">Reference proteome</keyword>
<evidence type="ECO:0000313" key="14">
    <source>
        <dbReference type="RefSeq" id="XP_022093661.1"/>
    </source>
</evidence>
<keyword evidence="2" id="KW-0812">Transmembrane</keyword>
<proteinExistence type="predicted"/>
<evidence type="ECO:0000256" key="6">
    <source>
        <dbReference type="ARBA" id="ARBA00023136"/>
    </source>
</evidence>
<evidence type="ECO:0000256" key="1">
    <source>
        <dbReference type="ARBA" id="ARBA00004572"/>
    </source>
</evidence>
<dbReference type="PANTHER" id="PTHR16451">
    <property type="entry name" value="MITOCHONDRIAL DYNAMICS PROTEINS 49/51 FAMILY MEMBER"/>
    <property type="match status" value="1"/>
</dbReference>
<dbReference type="SMART" id="SM01265">
    <property type="entry name" value="Mab-21"/>
    <property type="match status" value="1"/>
</dbReference>
<dbReference type="GO" id="GO:0090141">
    <property type="term" value="P:positive regulation of mitochondrial fission"/>
    <property type="evidence" value="ECO:0007669"/>
    <property type="project" value="TreeGrafter"/>
</dbReference>
<dbReference type="Gene3D" id="1.10.1410.40">
    <property type="match status" value="1"/>
</dbReference>
<dbReference type="RefSeq" id="XP_022093658.1">
    <property type="nucleotide sequence ID" value="XM_022237966.1"/>
</dbReference>
<evidence type="ECO:0000256" key="7">
    <source>
        <dbReference type="SAM" id="MobiDB-lite"/>
    </source>
</evidence>
<dbReference type="KEGG" id="aplc:110980906"/>
<feature type="region of interest" description="Disordered" evidence="7">
    <location>
        <begin position="82"/>
        <end position="120"/>
    </location>
</feature>
<dbReference type="RefSeq" id="XP_022093660.1">
    <property type="nucleotide sequence ID" value="XM_022237968.1"/>
</dbReference>
<evidence type="ECO:0000259" key="9">
    <source>
        <dbReference type="Pfam" id="PF21297"/>
    </source>
</evidence>
<dbReference type="InterPro" id="IPR045909">
    <property type="entry name" value="MID49/MID51"/>
</dbReference>
<dbReference type="AlphaFoldDB" id="A0A8B7YK68"/>
<evidence type="ECO:0000259" key="8">
    <source>
        <dbReference type="Pfam" id="PF20266"/>
    </source>
</evidence>
<feature type="compositionally biased region" description="Basic and acidic residues" evidence="7">
    <location>
        <begin position="89"/>
        <end position="104"/>
    </location>
</feature>
<name>A0A8B7YK68_ACAPL</name>
<dbReference type="Pfam" id="PF20266">
    <property type="entry name" value="Mab-21_C"/>
    <property type="match status" value="1"/>
</dbReference>
<feature type="compositionally biased region" description="Basic and acidic residues" evidence="7">
    <location>
        <begin position="10"/>
        <end position="24"/>
    </location>
</feature>
<keyword evidence="6" id="KW-0472">Membrane</keyword>
<reference evidence="11 12" key="1">
    <citation type="submission" date="2025-04" db="UniProtKB">
        <authorList>
            <consortium name="RefSeq"/>
        </authorList>
    </citation>
    <scope>IDENTIFICATION</scope>
</reference>
<keyword evidence="3" id="KW-1000">Mitochondrion outer membrane</keyword>
<keyword evidence="5" id="KW-0496">Mitochondrion</keyword>
<dbReference type="RefSeq" id="XP_022093661.1">
    <property type="nucleotide sequence ID" value="XM_022237969.1"/>
</dbReference>
<dbReference type="Proteomes" id="UP000694845">
    <property type="component" value="Unplaced"/>
</dbReference>
<evidence type="ECO:0000256" key="3">
    <source>
        <dbReference type="ARBA" id="ARBA00022787"/>
    </source>
</evidence>
<dbReference type="OrthoDB" id="5964386at2759"/>
<evidence type="ECO:0000313" key="10">
    <source>
        <dbReference type="Proteomes" id="UP000694845"/>
    </source>
</evidence>
<dbReference type="GO" id="GO:0005741">
    <property type="term" value="C:mitochondrial outer membrane"/>
    <property type="evidence" value="ECO:0007669"/>
    <property type="project" value="UniProtKB-SubCell"/>
</dbReference>
<dbReference type="PANTHER" id="PTHR16451:SF7">
    <property type="entry name" value="MAB-21-LIKE HHH_H2TH-LIKE DOMAIN-CONTAINING PROTEIN"/>
    <property type="match status" value="1"/>
</dbReference>
<feature type="domain" description="Mitochondrial dynamics protein MID51-like C-terminal" evidence="9">
    <location>
        <begin position="157"/>
        <end position="315"/>
    </location>
</feature>
<protein>
    <submittedName>
        <fullName evidence="11 12">Mitochondrial dynamics protein MID49-like</fullName>
    </submittedName>
</protein>
<accession>A0A8B7YK68</accession>
<dbReference type="GO" id="GO:0007005">
    <property type="term" value="P:mitochondrion organization"/>
    <property type="evidence" value="ECO:0007669"/>
    <property type="project" value="InterPro"/>
</dbReference>
<dbReference type="Pfam" id="PF21297">
    <property type="entry name" value="MID51-like_C"/>
    <property type="match status" value="1"/>
</dbReference>
<keyword evidence="4" id="KW-1133">Transmembrane helix</keyword>
<evidence type="ECO:0000313" key="12">
    <source>
        <dbReference type="RefSeq" id="XP_022093659.1"/>
    </source>
</evidence>
<dbReference type="GeneID" id="110980906"/>
<dbReference type="Gene3D" id="3.30.460.90">
    <property type="match status" value="1"/>
</dbReference>